<keyword evidence="4" id="KW-0964">Secreted</keyword>
<evidence type="ECO:0000256" key="5">
    <source>
        <dbReference type="ARBA" id="ARBA00022801"/>
    </source>
</evidence>
<name>A0A1U8Q9Q0_NELNU</name>
<evidence type="ECO:0000256" key="7">
    <source>
        <dbReference type="ARBA" id="ARBA00023316"/>
    </source>
</evidence>
<dbReference type="PROSITE" id="PS00502">
    <property type="entry name" value="POLYGALACTURONASE"/>
    <property type="match status" value="1"/>
</dbReference>
<dbReference type="AlphaFoldDB" id="A0A1U8Q9Q0"/>
<evidence type="ECO:0000256" key="6">
    <source>
        <dbReference type="ARBA" id="ARBA00023295"/>
    </source>
</evidence>
<dbReference type="eggNOG" id="ENOG502QV2R">
    <property type="taxonomic scope" value="Eukaryota"/>
</dbReference>
<sequence>MAPSTDIVVKAGIESFGMLEDCTGRMRPPYQAHHPRLHRLHQHPSLMTTQIQIAPKKEATDSYQAVQACGRYLATSDYCTKIPLFSVSCVSNGAVAVEGPITTSVFNVVHFGAHPNGKKESTQAFMKAWIAACHWGGKARLVIPTGTFLVGQVFFTGPCNSPIPIIVQVKGTVKAVSDVSEYPSAEWISFESLNGLILTGGGTFDGQGAAVWQYNDCEKNPDCQILPMSIKFSSVKNANVRRINSVNSKSFHIAINHCENFRAHDLHITAPEDSPNTDGIHISSSIDVRISKSYIATGDDCISIGQGSTNISIARITCGPGHGISVGSLGKYPDEKDVKGITVKNCTLTNTDNGVRIKTWPGSPPSQASKLRFEDIIMNNVRNPIIIDQLYCPKSEPLIDSVLFSGRQPSRVKISDVHFKNIRGTSASKVAVNIACSEQLPCEDVQLFDIDLKYNSTKPDDLAPLALCSNAQPDFGGTQMPAPCR</sequence>
<comment type="subcellular location">
    <subcellularLocation>
        <location evidence="1">Secreted</location>
        <location evidence="1">Cell wall</location>
    </subcellularLocation>
</comment>
<gene>
    <name evidence="11" type="primary">LOC104606249</name>
</gene>
<dbReference type="GO" id="GO:0004650">
    <property type="term" value="F:polygalacturonase activity"/>
    <property type="evidence" value="ECO:0007669"/>
    <property type="project" value="InterPro"/>
</dbReference>
<dbReference type="OrthoDB" id="187139at2759"/>
<dbReference type="OMA" id="WQFNDCK"/>
<dbReference type="STRING" id="4432.A0A1U8Q9Q0"/>
<dbReference type="FunFam" id="2.160.20.10:FF:000004">
    <property type="entry name" value="Pectin lyase-like superfamily protein"/>
    <property type="match status" value="1"/>
</dbReference>
<dbReference type="PANTHER" id="PTHR31375">
    <property type="match status" value="1"/>
</dbReference>
<dbReference type="InterPro" id="IPR000743">
    <property type="entry name" value="Glyco_hydro_28"/>
</dbReference>
<dbReference type="GeneID" id="104606249"/>
<comment type="similarity">
    <text evidence="2 9">Belongs to the glycosyl hydrolase 28 family.</text>
</comment>
<dbReference type="InterPro" id="IPR011050">
    <property type="entry name" value="Pectin_lyase_fold/virulence"/>
</dbReference>
<dbReference type="InterPro" id="IPR012334">
    <property type="entry name" value="Pectin_lyas_fold"/>
</dbReference>
<reference evidence="11" key="1">
    <citation type="submission" date="2025-08" db="UniProtKB">
        <authorList>
            <consortium name="RefSeq"/>
        </authorList>
    </citation>
    <scope>IDENTIFICATION</scope>
</reference>
<dbReference type="Gene3D" id="2.160.20.10">
    <property type="entry name" value="Single-stranded right-handed beta-helix, Pectin lyase-like"/>
    <property type="match status" value="1"/>
</dbReference>
<evidence type="ECO:0000256" key="2">
    <source>
        <dbReference type="ARBA" id="ARBA00008834"/>
    </source>
</evidence>
<accession>A0A1U8Q9Q0</accession>
<keyword evidence="3" id="KW-0134">Cell wall</keyword>
<dbReference type="SMART" id="SM00710">
    <property type="entry name" value="PbH1"/>
    <property type="match status" value="6"/>
</dbReference>
<organism evidence="10 11">
    <name type="scientific">Nelumbo nucifera</name>
    <name type="common">Sacred lotus</name>
    <dbReference type="NCBI Taxonomy" id="4432"/>
    <lineage>
        <taxon>Eukaryota</taxon>
        <taxon>Viridiplantae</taxon>
        <taxon>Streptophyta</taxon>
        <taxon>Embryophyta</taxon>
        <taxon>Tracheophyta</taxon>
        <taxon>Spermatophyta</taxon>
        <taxon>Magnoliopsida</taxon>
        <taxon>Proteales</taxon>
        <taxon>Nelumbonaceae</taxon>
        <taxon>Nelumbo</taxon>
    </lineage>
</organism>
<evidence type="ECO:0000256" key="4">
    <source>
        <dbReference type="ARBA" id="ARBA00022525"/>
    </source>
</evidence>
<evidence type="ECO:0000256" key="1">
    <source>
        <dbReference type="ARBA" id="ARBA00004191"/>
    </source>
</evidence>
<dbReference type="InParanoid" id="A0A1U8Q9Q0"/>
<dbReference type="SUPFAM" id="SSF51126">
    <property type="entry name" value="Pectin lyase-like"/>
    <property type="match status" value="1"/>
</dbReference>
<keyword evidence="6 9" id="KW-0326">Glycosidase</keyword>
<keyword evidence="5 9" id="KW-0378">Hydrolase</keyword>
<evidence type="ECO:0000256" key="9">
    <source>
        <dbReference type="RuleBase" id="RU361169"/>
    </source>
</evidence>
<dbReference type="Proteomes" id="UP000189703">
    <property type="component" value="Unplaced"/>
</dbReference>
<evidence type="ECO:0000313" key="11">
    <source>
        <dbReference type="RefSeq" id="XP_019054791.1"/>
    </source>
</evidence>
<proteinExistence type="inferred from homology"/>
<dbReference type="KEGG" id="nnu:104606249"/>
<dbReference type="GO" id="GO:0071555">
    <property type="term" value="P:cell wall organization"/>
    <property type="evidence" value="ECO:0007669"/>
    <property type="project" value="UniProtKB-KW"/>
</dbReference>
<dbReference type="RefSeq" id="XP_019054791.1">
    <property type="nucleotide sequence ID" value="XM_019199246.1"/>
</dbReference>
<dbReference type="GO" id="GO:0005975">
    <property type="term" value="P:carbohydrate metabolic process"/>
    <property type="evidence" value="ECO:0007669"/>
    <property type="project" value="InterPro"/>
</dbReference>
<protein>
    <submittedName>
        <fullName evidence="11">Exopolygalacturonase-like</fullName>
    </submittedName>
</protein>
<evidence type="ECO:0000256" key="3">
    <source>
        <dbReference type="ARBA" id="ARBA00022512"/>
    </source>
</evidence>
<dbReference type="Pfam" id="PF00295">
    <property type="entry name" value="Glyco_hydro_28"/>
    <property type="match status" value="1"/>
</dbReference>
<evidence type="ECO:0000256" key="8">
    <source>
        <dbReference type="PROSITE-ProRule" id="PRU10052"/>
    </source>
</evidence>
<dbReference type="InterPro" id="IPR006626">
    <property type="entry name" value="PbH1"/>
</dbReference>
<evidence type="ECO:0000313" key="10">
    <source>
        <dbReference type="Proteomes" id="UP000189703"/>
    </source>
</evidence>
<keyword evidence="10" id="KW-1185">Reference proteome</keyword>
<keyword evidence="7" id="KW-0961">Cell wall biogenesis/degradation</keyword>
<feature type="active site" evidence="8">
    <location>
        <position position="322"/>
    </location>
</feature>